<dbReference type="PANTHER" id="PTHR43337:SF1">
    <property type="entry name" value="XANTHINE_URACIL PERMEASE C887.17-RELATED"/>
    <property type="match status" value="1"/>
</dbReference>
<feature type="transmembrane region" description="Helical" evidence="7">
    <location>
        <begin position="332"/>
        <end position="354"/>
    </location>
</feature>
<feature type="transmembrane region" description="Helical" evidence="7">
    <location>
        <begin position="288"/>
        <end position="312"/>
    </location>
</feature>
<keyword evidence="3" id="KW-0813">Transport</keyword>
<dbReference type="InterPro" id="IPR045018">
    <property type="entry name" value="Azg-like"/>
</dbReference>
<reference evidence="8 9" key="1">
    <citation type="journal article" date="2019" name="Int. J. Syst. Evol. Microbiol.">
        <title>The Global Catalogue of Microorganisms (GCM) 10K type strain sequencing project: providing services to taxonomists for standard genome sequencing and annotation.</title>
        <authorList>
            <consortium name="The Broad Institute Genomics Platform"/>
            <consortium name="The Broad Institute Genome Sequencing Center for Infectious Disease"/>
            <person name="Wu L."/>
            <person name="Ma J."/>
        </authorList>
    </citation>
    <scope>NUCLEOTIDE SEQUENCE [LARGE SCALE GENOMIC DNA]</scope>
    <source>
        <strain evidence="8 9">GX26</strain>
    </source>
</reference>
<evidence type="ECO:0000256" key="7">
    <source>
        <dbReference type="SAM" id="Phobius"/>
    </source>
</evidence>
<dbReference type="GO" id="GO:1904823">
    <property type="term" value="P:purine nucleobase transmembrane transport"/>
    <property type="evidence" value="ECO:0007669"/>
    <property type="project" value="UniProtKB-ARBA"/>
</dbReference>
<evidence type="ECO:0000256" key="2">
    <source>
        <dbReference type="ARBA" id="ARBA00005697"/>
    </source>
</evidence>
<dbReference type="Proteomes" id="UP001596395">
    <property type="component" value="Unassembled WGS sequence"/>
</dbReference>
<proteinExistence type="inferred from homology"/>
<dbReference type="Pfam" id="PF00860">
    <property type="entry name" value="Xan_ur_permease"/>
    <property type="match status" value="1"/>
</dbReference>
<keyword evidence="5 7" id="KW-1133">Transmembrane helix</keyword>
<dbReference type="RefSeq" id="WP_336349130.1">
    <property type="nucleotide sequence ID" value="NZ_JAZAQL010000001.1"/>
</dbReference>
<evidence type="ECO:0000313" key="8">
    <source>
        <dbReference type="EMBL" id="MFC6952138.1"/>
    </source>
</evidence>
<dbReference type="InterPro" id="IPR006043">
    <property type="entry name" value="NCS2"/>
</dbReference>
<evidence type="ECO:0000256" key="5">
    <source>
        <dbReference type="ARBA" id="ARBA00022989"/>
    </source>
</evidence>
<accession>A0ABD5VCD0</accession>
<keyword evidence="6 7" id="KW-0472">Membrane</keyword>
<evidence type="ECO:0000256" key="3">
    <source>
        <dbReference type="ARBA" id="ARBA00022448"/>
    </source>
</evidence>
<feature type="transmembrane region" description="Helical" evidence="7">
    <location>
        <begin position="188"/>
        <end position="205"/>
    </location>
</feature>
<evidence type="ECO:0000256" key="4">
    <source>
        <dbReference type="ARBA" id="ARBA00022692"/>
    </source>
</evidence>
<keyword evidence="9" id="KW-1185">Reference proteome</keyword>
<feature type="transmembrane region" description="Helical" evidence="7">
    <location>
        <begin position="61"/>
        <end position="80"/>
    </location>
</feature>
<dbReference type="AlphaFoldDB" id="A0ABD5VCD0"/>
<feature type="transmembrane region" description="Helical" evidence="7">
    <location>
        <begin position="366"/>
        <end position="387"/>
    </location>
</feature>
<comment type="subcellular location">
    <subcellularLocation>
        <location evidence="1">Endomembrane system</location>
        <topology evidence="1">Multi-pass membrane protein</topology>
    </subcellularLocation>
</comment>
<feature type="transmembrane region" description="Helical" evidence="7">
    <location>
        <begin position="463"/>
        <end position="478"/>
    </location>
</feature>
<evidence type="ECO:0000313" key="9">
    <source>
        <dbReference type="Proteomes" id="UP001596395"/>
    </source>
</evidence>
<feature type="transmembrane region" description="Helical" evidence="7">
    <location>
        <begin position="422"/>
        <end position="451"/>
    </location>
</feature>
<feature type="transmembrane region" description="Helical" evidence="7">
    <location>
        <begin position="117"/>
        <end position="135"/>
    </location>
</feature>
<keyword evidence="4 7" id="KW-0812">Transmembrane</keyword>
<evidence type="ECO:0000256" key="6">
    <source>
        <dbReference type="ARBA" id="ARBA00023136"/>
    </source>
</evidence>
<feature type="transmembrane region" description="Helical" evidence="7">
    <location>
        <begin position="393"/>
        <end position="410"/>
    </location>
</feature>
<evidence type="ECO:0000256" key="1">
    <source>
        <dbReference type="ARBA" id="ARBA00004127"/>
    </source>
</evidence>
<feature type="transmembrane region" description="Helical" evidence="7">
    <location>
        <begin position="24"/>
        <end position="49"/>
    </location>
</feature>
<protein>
    <submittedName>
        <fullName evidence="8">NCS2 family permease</fullName>
    </submittedName>
</protein>
<sequence>MALGDSVAAFFGFDDHGTDYSTELLAGLTTFLTMSYIIVVNPFILNIAITDAKLGVADGMAVQLLAVTTILSAVAAMLVMGLYANLPFGLASGMGLNAFFVSVVLSPQLGITWQTALAAVFLEGVLFIALTAIGAREYVINLFPEPVKAGVGPGIGLFLAIIGLQFMRITAFDTSDILSFNPILAQDPVAVVSILGILLTFVLYARGTRGSIVIGVLGTSALGYIAAAVGLEAAANEVGDTYDLQPQALAPSDVIGIVNDALAFDAASYDITPLAGAFLEGFGDVTGLTFAMVLFTFFFVDFFDTAGTLVGLSRAADMTDEDGEVPDMDEPLMADAIGTTVGGILGTSTVTTFIESSTGIEEGGRTGFTTLVVAGLFLLTLPFIPLLGLLPAYAPYVALLVVAVFMLRNVTDIAWDDNAHAIPGALTITLMPLTHSIATGIAAGLLSYPLVKTAQGEFEDVQVGQWALAAAVVIYYVVRTNTLA</sequence>
<feature type="transmembrane region" description="Helical" evidence="7">
    <location>
        <begin position="147"/>
        <end position="167"/>
    </location>
</feature>
<dbReference type="PANTHER" id="PTHR43337">
    <property type="entry name" value="XANTHINE/URACIL PERMEASE C887.17-RELATED"/>
    <property type="match status" value="1"/>
</dbReference>
<organism evidence="8 9">
    <name type="scientific">Halorubellus litoreus</name>
    <dbReference type="NCBI Taxonomy" id="755308"/>
    <lineage>
        <taxon>Archaea</taxon>
        <taxon>Methanobacteriati</taxon>
        <taxon>Methanobacteriota</taxon>
        <taxon>Stenosarchaea group</taxon>
        <taxon>Halobacteria</taxon>
        <taxon>Halobacteriales</taxon>
        <taxon>Halorubellaceae</taxon>
        <taxon>Halorubellus</taxon>
    </lineage>
</organism>
<feature type="transmembrane region" description="Helical" evidence="7">
    <location>
        <begin position="211"/>
        <end position="231"/>
    </location>
</feature>
<dbReference type="EMBL" id="JBHSXN010000001">
    <property type="protein sequence ID" value="MFC6952138.1"/>
    <property type="molecule type" value="Genomic_DNA"/>
</dbReference>
<comment type="similarity">
    <text evidence="2">Belongs to the nucleobase:cation symporter-2 (NCS2) (TC 2.A.40) family. Azg-like subfamily.</text>
</comment>
<comment type="caution">
    <text evidence="8">The sequence shown here is derived from an EMBL/GenBank/DDBJ whole genome shotgun (WGS) entry which is preliminary data.</text>
</comment>
<gene>
    <name evidence="8" type="ORF">ACFQGB_04610</name>
</gene>
<name>A0ABD5VCD0_9EURY</name>
<dbReference type="GO" id="GO:0012505">
    <property type="term" value="C:endomembrane system"/>
    <property type="evidence" value="ECO:0007669"/>
    <property type="project" value="UniProtKB-SubCell"/>
</dbReference>